<reference evidence="14" key="1">
    <citation type="journal article" date="2018" name="Mol. Phylogenet. Evol.">
        <title>ORDER within the chaos: Insights into phylogenetic relationships within the Anomura (Crustacea: Decapoda) from mitochondrial sequences and gene order rearrangements.</title>
        <authorList>
            <person name="Tan M.H."/>
            <person name="Gan H.M."/>
            <person name="Lee Y.P."/>
            <person name="Linton S."/>
            <person name="Grandjean F."/>
            <person name="Bartholomei-Santos M.L."/>
            <person name="Miller A.D."/>
            <person name="Austin C.M."/>
        </authorList>
    </citation>
    <scope>NUCLEOTIDE SEQUENCE</scope>
</reference>
<accession>A0A343S8U0</accession>
<evidence type="ECO:0000256" key="5">
    <source>
        <dbReference type="ARBA" id="ARBA00022547"/>
    </source>
</evidence>
<dbReference type="GO" id="GO:0031966">
    <property type="term" value="C:mitochondrial membrane"/>
    <property type="evidence" value="ECO:0007669"/>
    <property type="project" value="UniProtKB-SubCell"/>
</dbReference>
<comment type="similarity">
    <text evidence="2 12">Belongs to the ATPase protein 8 family.</text>
</comment>
<evidence type="ECO:0000256" key="13">
    <source>
        <dbReference type="SAM" id="Phobius"/>
    </source>
</evidence>
<feature type="transmembrane region" description="Helical" evidence="13">
    <location>
        <begin position="6"/>
        <end position="29"/>
    </location>
</feature>
<evidence type="ECO:0000256" key="10">
    <source>
        <dbReference type="ARBA" id="ARBA00023128"/>
    </source>
</evidence>
<comment type="subcellular location">
    <subcellularLocation>
        <location evidence="1 12">Mitochondrion membrane</location>
        <topology evidence="1 12">Single-pass membrane protein</topology>
    </subcellularLocation>
</comment>
<evidence type="ECO:0000313" key="14">
    <source>
        <dbReference type="EMBL" id="AUN45065.1"/>
    </source>
</evidence>
<dbReference type="GO" id="GO:0045259">
    <property type="term" value="C:proton-transporting ATP synthase complex"/>
    <property type="evidence" value="ECO:0007669"/>
    <property type="project" value="UniProtKB-KW"/>
</dbReference>
<dbReference type="EMBL" id="MF457407">
    <property type="protein sequence ID" value="AUN45065.1"/>
    <property type="molecule type" value="Genomic_DNA"/>
</dbReference>
<protein>
    <recommendedName>
        <fullName evidence="12">ATP synthase complex subunit 8</fullName>
    </recommendedName>
</protein>
<dbReference type="GO" id="GO:0015986">
    <property type="term" value="P:proton motive force-driven ATP synthesis"/>
    <property type="evidence" value="ECO:0007669"/>
    <property type="project" value="InterPro"/>
</dbReference>
<dbReference type="Pfam" id="PF00895">
    <property type="entry name" value="ATP-synt_8"/>
    <property type="match status" value="1"/>
</dbReference>
<sequence>MPQMAPLMWFNLMLMFLISLTIFFIVNYFNSIPSKMNKQGKSILMMEKIWKW</sequence>
<geneLocation type="mitochondrion" evidence="14"/>
<dbReference type="GO" id="GO:0015078">
    <property type="term" value="F:proton transmembrane transporter activity"/>
    <property type="evidence" value="ECO:0007669"/>
    <property type="project" value="InterPro"/>
</dbReference>
<keyword evidence="5 12" id="KW-0138">CF(0)</keyword>
<keyword evidence="4 12" id="KW-0813">Transport</keyword>
<proteinExistence type="inferred from homology"/>
<evidence type="ECO:0000256" key="3">
    <source>
        <dbReference type="ARBA" id="ARBA00011291"/>
    </source>
</evidence>
<evidence type="ECO:0000256" key="12">
    <source>
        <dbReference type="RuleBase" id="RU003661"/>
    </source>
</evidence>
<organism evidence="14">
    <name type="scientific">Aegla aff. longirostri MHT-2018</name>
    <dbReference type="NCBI Taxonomy" id="2070338"/>
    <lineage>
        <taxon>Eukaryota</taxon>
        <taxon>Metazoa</taxon>
        <taxon>Ecdysozoa</taxon>
        <taxon>Arthropoda</taxon>
        <taxon>Crustacea</taxon>
        <taxon>Multicrustacea</taxon>
        <taxon>Malacostraca</taxon>
        <taxon>Eumalacostraca</taxon>
        <taxon>Eucarida</taxon>
        <taxon>Decapoda</taxon>
        <taxon>Pleocyemata</taxon>
        <taxon>Anomura</taxon>
        <taxon>Galatheoidea</taxon>
        <taxon>Aeglidae</taxon>
        <taxon>Aegla</taxon>
    </lineage>
</organism>
<name>A0A343S8U0_9EUCA</name>
<evidence type="ECO:0000256" key="4">
    <source>
        <dbReference type="ARBA" id="ARBA00022448"/>
    </source>
</evidence>
<evidence type="ECO:0000256" key="9">
    <source>
        <dbReference type="ARBA" id="ARBA00023065"/>
    </source>
</evidence>
<dbReference type="AlphaFoldDB" id="A0A343S8U0"/>
<keyword evidence="11 13" id="KW-0472">Membrane</keyword>
<evidence type="ECO:0000256" key="2">
    <source>
        <dbReference type="ARBA" id="ARBA00008892"/>
    </source>
</evidence>
<evidence type="ECO:0000256" key="8">
    <source>
        <dbReference type="ARBA" id="ARBA00022989"/>
    </source>
</evidence>
<dbReference type="InterPro" id="IPR001421">
    <property type="entry name" value="ATP8_metazoa"/>
</dbReference>
<keyword evidence="8 13" id="KW-1133">Transmembrane helix</keyword>
<evidence type="ECO:0000256" key="7">
    <source>
        <dbReference type="ARBA" id="ARBA00022781"/>
    </source>
</evidence>
<keyword evidence="7 12" id="KW-0375">Hydrogen ion transport</keyword>
<evidence type="ECO:0000256" key="1">
    <source>
        <dbReference type="ARBA" id="ARBA00004304"/>
    </source>
</evidence>
<comment type="subunit">
    <text evidence="3">F-type ATPases have 2 components, CF(1) - the catalytic core - and CF(0) - the membrane proton channel.</text>
</comment>
<evidence type="ECO:0000256" key="6">
    <source>
        <dbReference type="ARBA" id="ARBA00022692"/>
    </source>
</evidence>
<evidence type="ECO:0000256" key="11">
    <source>
        <dbReference type="ARBA" id="ARBA00023136"/>
    </source>
</evidence>
<keyword evidence="10 12" id="KW-0496">Mitochondrion</keyword>
<keyword evidence="6 12" id="KW-0812">Transmembrane</keyword>
<keyword evidence="9 12" id="KW-0406">Ion transport</keyword>
<gene>
    <name evidence="14" type="primary">atp8</name>
</gene>